<sequence>MTTKRNLRIVFMGTPDFAVATLKALLDHNYNIVGVITAPDKPAGRGRKLRASAVKEFAIEHNLNVLQPTNLKAENFVEELKALNANLQIVVAFRMLPEVVWKMPEFGTFNLHASLLPQYRGAAPIHWAIINGETETGVTTFFIDEKIDTGAIILSEKISIESNTTVGELHDELMILGSKLVIKTVKQIEQNEVTTSIQPKSKQLKTAYKLNKENCKINWNASLLHIYNKIRGLNPFPAAWCYLDNDDSEPMAIKLYDVEKLERKHNLSGGTIVVGENKLKVACSGGYILIKEIQLPGKRKMDVKSLLNGFRFSENAKLR</sequence>
<dbReference type="RefSeq" id="WP_224526621.1">
    <property type="nucleotide sequence ID" value="NZ_JAIUJR010000002.1"/>
</dbReference>
<dbReference type="CDD" id="cd08704">
    <property type="entry name" value="Met_tRNA_FMT_C"/>
    <property type="match status" value="1"/>
</dbReference>
<dbReference type="Proteomes" id="UP001198901">
    <property type="component" value="Unassembled WGS sequence"/>
</dbReference>
<accession>A0ABS7XPG0</accession>
<dbReference type="HAMAP" id="MF_00182">
    <property type="entry name" value="Formyl_trans"/>
    <property type="match status" value="1"/>
</dbReference>
<dbReference type="Gene3D" id="3.40.50.12230">
    <property type="match status" value="1"/>
</dbReference>
<name>A0ABS7XPG0_9FLAO</name>
<evidence type="ECO:0000256" key="4">
    <source>
        <dbReference type="ARBA" id="ARBA00022917"/>
    </source>
</evidence>
<evidence type="ECO:0000256" key="2">
    <source>
        <dbReference type="ARBA" id="ARBA00012261"/>
    </source>
</evidence>
<protein>
    <recommendedName>
        <fullName evidence="2 5">Methionyl-tRNA formyltransferase</fullName>
        <ecNumber evidence="2 5">2.1.2.9</ecNumber>
    </recommendedName>
</protein>
<evidence type="ECO:0000259" key="6">
    <source>
        <dbReference type="Pfam" id="PF00551"/>
    </source>
</evidence>
<dbReference type="InterPro" id="IPR005793">
    <property type="entry name" value="Formyl_trans_C"/>
</dbReference>
<dbReference type="EC" id="2.1.2.9" evidence="2 5"/>
<dbReference type="SUPFAM" id="SSF50486">
    <property type="entry name" value="FMT C-terminal domain-like"/>
    <property type="match status" value="1"/>
</dbReference>
<keyword evidence="3 5" id="KW-0808">Transferase</keyword>
<dbReference type="EMBL" id="JAIUJR010000002">
    <property type="protein sequence ID" value="MCA0131896.1"/>
    <property type="molecule type" value="Genomic_DNA"/>
</dbReference>
<comment type="function">
    <text evidence="5">Attaches a formyl group to the free amino group of methionyl-tRNA(fMet). The formyl group appears to play a dual role in the initiator identity of N-formylmethionyl-tRNA by promoting its recognition by IF2 and preventing the misappropriation of this tRNA by the elongation apparatus.</text>
</comment>
<dbReference type="InterPro" id="IPR011034">
    <property type="entry name" value="Formyl_transferase-like_C_sf"/>
</dbReference>
<feature type="binding site" evidence="5">
    <location>
        <begin position="114"/>
        <end position="117"/>
    </location>
    <ligand>
        <name>(6S)-5,6,7,8-tetrahydrofolate</name>
        <dbReference type="ChEBI" id="CHEBI:57453"/>
    </ligand>
</feature>
<dbReference type="InterPro" id="IPR036477">
    <property type="entry name" value="Formyl_transf_N_sf"/>
</dbReference>
<feature type="domain" description="Formyl transferase N-terminal" evidence="6">
    <location>
        <begin position="8"/>
        <end position="184"/>
    </location>
</feature>
<evidence type="ECO:0000256" key="3">
    <source>
        <dbReference type="ARBA" id="ARBA00022679"/>
    </source>
</evidence>
<dbReference type="PANTHER" id="PTHR11138">
    <property type="entry name" value="METHIONYL-TRNA FORMYLTRANSFERASE"/>
    <property type="match status" value="1"/>
</dbReference>
<dbReference type="Pfam" id="PF00551">
    <property type="entry name" value="Formyl_trans_N"/>
    <property type="match status" value="1"/>
</dbReference>
<organism evidence="8 9">
    <name type="scientific">Winogradskyella alexanderae</name>
    <dbReference type="NCBI Taxonomy" id="2877123"/>
    <lineage>
        <taxon>Bacteria</taxon>
        <taxon>Pseudomonadati</taxon>
        <taxon>Bacteroidota</taxon>
        <taxon>Flavobacteriia</taxon>
        <taxon>Flavobacteriales</taxon>
        <taxon>Flavobacteriaceae</taxon>
        <taxon>Winogradskyella</taxon>
    </lineage>
</organism>
<comment type="catalytic activity">
    <reaction evidence="5">
        <text>L-methionyl-tRNA(fMet) + (6R)-10-formyltetrahydrofolate = N-formyl-L-methionyl-tRNA(fMet) + (6S)-5,6,7,8-tetrahydrofolate + H(+)</text>
        <dbReference type="Rhea" id="RHEA:24380"/>
        <dbReference type="Rhea" id="RHEA-COMP:9952"/>
        <dbReference type="Rhea" id="RHEA-COMP:9953"/>
        <dbReference type="ChEBI" id="CHEBI:15378"/>
        <dbReference type="ChEBI" id="CHEBI:57453"/>
        <dbReference type="ChEBI" id="CHEBI:78530"/>
        <dbReference type="ChEBI" id="CHEBI:78844"/>
        <dbReference type="ChEBI" id="CHEBI:195366"/>
        <dbReference type="EC" id="2.1.2.9"/>
    </reaction>
</comment>
<dbReference type="GO" id="GO:0004479">
    <property type="term" value="F:methionyl-tRNA formyltransferase activity"/>
    <property type="evidence" value="ECO:0007669"/>
    <property type="project" value="UniProtKB-EC"/>
</dbReference>
<dbReference type="CDD" id="cd08646">
    <property type="entry name" value="FMT_core_Met-tRNA-FMT_N"/>
    <property type="match status" value="1"/>
</dbReference>
<evidence type="ECO:0000259" key="7">
    <source>
        <dbReference type="Pfam" id="PF02911"/>
    </source>
</evidence>
<evidence type="ECO:0000256" key="5">
    <source>
        <dbReference type="HAMAP-Rule" id="MF_00182"/>
    </source>
</evidence>
<dbReference type="InterPro" id="IPR041711">
    <property type="entry name" value="Met-tRNA-FMT_N"/>
</dbReference>
<gene>
    <name evidence="5 8" type="primary">fmt</name>
    <name evidence="8" type="ORF">LBU54_04820</name>
</gene>
<evidence type="ECO:0000313" key="9">
    <source>
        <dbReference type="Proteomes" id="UP001198901"/>
    </source>
</evidence>
<dbReference type="Pfam" id="PF02911">
    <property type="entry name" value="Formyl_trans_C"/>
    <property type="match status" value="1"/>
</dbReference>
<reference evidence="9" key="1">
    <citation type="submission" date="2023-07" db="EMBL/GenBank/DDBJ databases">
        <authorList>
            <person name="Yue Y."/>
        </authorList>
    </citation>
    <scope>NUCLEOTIDE SEQUENCE [LARGE SCALE GENOMIC DNA]</scope>
    <source>
        <strain evidence="9">D23</strain>
    </source>
</reference>
<evidence type="ECO:0000256" key="1">
    <source>
        <dbReference type="ARBA" id="ARBA00010699"/>
    </source>
</evidence>
<comment type="caution">
    <text evidence="8">The sequence shown here is derived from an EMBL/GenBank/DDBJ whole genome shotgun (WGS) entry which is preliminary data.</text>
</comment>
<feature type="domain" description="Formyl transferase C-terminal" evidence="7">
    <location>
        <begin position="209"/>
        <end position="311"/>
    </location>
</feature>
<dbReference type="NCBIfam" id="TIGR00460">
    <property type="entry name" value="fmt"/>
    <property type="match status" value="1"/>
</dbReference>
<keyword evidence="4 5" id="KW-0648">Protein biosynthesis</keyword>
<comment type="similarity">
    <text evidence="1 5">Belongs to the Fmt family.</text>
</comment>
<proteinExistence type="inferred from homology"/>
<keyword evidence="9" id="KW-1185">Reference proteome</keyword>
<dbReference type="InterPro" id="IPR044135">
    <property type="entry name" value="Met-tRNA-FMT_C"/>
</dbReference>
<dbReference type="InterPro" id="IPR005794">
    <property type="entry name" value="Fmt"/>
</dbReference>
<evidence type="ECO:0000313" key="8">
    <source>
        <dbReference type="EMBL" id="MCA0131896.1"/>
    </source>
</evidence>
<dbReference type="InterPro" id="IPR002376">
    <property type="entry name" value="Formyl_transf_N"/>
</dbReference>
<dbReference type="SUPFAM" id="SSF53328">
    <property type="entry name" value="Formyltransferase"/>
    <property type="match status" value="1"/>
</dbReference>
<dbReference type="PANTHER" id="PTHR11138:SF5">
    <property type="entry name" value="METHIONYL-TRNA FORMYLTRANSFERASE, MITOCHONDRIAL"/>
    <property type="match status" value="1"/>
</dbReference>